<name>A0ABX7PMJ9_9ACTN</name>
<proteinExistence type="predicted"/>
<gene>
    <name evidence="3" type="ORF">CFH99_16395</name>
</gene>
<evidence type="ECO:0000259" key="2">
    <source>
        <dbReference type="SMART" id="SM00909"/>
    </source>
</evidence>
<dbReference type="SMART" id="SM00909">
    <property type="entry name" value="Germane"/>
    <property type="match status" value="1"/>
</dbReference>
<feature type="region of interest" description="Disordered" evidence="1">
    <location>
        <begin position="1"/>
        <end position="38"/>
    </location>
</feature>
<evidence type="ECO:0000256" key="1">
    <source>
        <dbReference type="SAM" id="MobiDB-lite"/>
    </source>
</evidence>
<feature type="region of interest" description="Disordered" evidence="1">
    <location>
        <begin position="317"/>
        <end position="340"/>
    </location>
</feature>
<feature type="compositionally biased region" description="Polar residues" evidence="1">
    <location>
        <begin position="17"/>
        <end position="28"/>
    </location>
</feature>
<feature type="region of interest" description="Disordered" evidence="1">
    <location>
        <begin position="56"/>
        <end position="101"/>
    </location>
</feature>
<sequence length="340" mass="35082">MSSPPSAPMWPQRPTRGPSSSTDASTTHGRIDPMSTPLRRTATAVVAATLSLGLLAACGDDDPAPTAGDPTTATSDTSDPTDGSDATDTPSGSATATDSPAPKVIPVYYVGDTPGGDRLFREFTQSAGVDPLVAAAAAVTAGDPVDPDYRTSWPSGRFASVEEAGGAIVVEVEDEDWLGRGDLDRAQARLAVQQLVYTLQGAVGDRLPVRVEYDGKPAPTLLGVPVGAGLKAAPQLDVLALVNITEPAEGTVVSGTITATGRASSFEATVPWSIEDSTGKEVLEGFATAEGWTDKLYPWETQIDLSELAPGAYTLIARTDDPSNGEGGGPTEDTKRITIE</sequence>
<dbReference type="EMBL" id="CP022295">
    <property type="protein sequence ID" value="QSR27201.1"/>
    <property type="molecule type" value="Genomic_DNA"/>
</dbReference>
<keyword evidence="4" id="KW-1185">Reference proteome</keyword>
<evidence type="ECO:0000313" key="4">
    <source>
        <dbReference type="Proteomes" id="UP000662818"/>
    </source>
</evidence>
<dbReference type="Pfam" id="PF10646">
    <property type="entry name" value="Germane"/>
    <property type="match status" value="1"/>
</dbReference>
<dbReference type="Pfam" id="PF10648">
    <property type="entry name" value="Gmad2"/>
    <property type="match status" value="1"/>
</dbReference>
<dbReference type="Proteomes" id="UP000662818">
    <property type="component" value="Chromosome"/>
</dbReference>
<dbReference type="InterPro" id="IPR019606">
    <property type="entry name" value="GerMN"/>
</dbReference>
<feature type="compositionally biased region" description="Low complexity" evidence="1">
    <location>
        <begin position="64"/>
        <end position="93"/>
    </location>
</feature>
<dbReference type="InterPro" id="IPR018911">
    <property type="entry name" value="Gmad2_Ig-like_dom"/>
</dbReference>
<organism evidence="3 4">
    <name type="scientific">Nocardioides aromaticivorans</name>
    <dbReference type="NCBI Taxonomy" id="200618"/>
    <lineage>
        <taxon>Bacteria</taxon>
        <taxon>Bacillati</taxon>
        <taxon>Actinomycetota</taxon>
        <taxon>Actinomycetes</taxon>
        <taxon>Propionibacteriales</taxon>
        <taxon>Nocardioidaceae</taxon>
        <taxon>Nocardioides</taxon>
    </lineage>
</organism>
<reference evidence="3 4" key="1">
    <citation type="submission" date="2017-06" db="EMBL/GenBank/DDBJ databases">
        <title>Complete Genome Sequence of the Soil Carbazole-Degrading Bacterium Nocardioides aromaticivorans IC177.</title>
        <authorList>
            <person name="Vejarano F."/>
            <person name="Suzuki-Minakuchi C."/>
            <person name="Ohtsubo Y."/>
            <person name="Tsuda M."/>
            <person name="Okada K."/>
            <person name="Nojiri H."/>
        </authorList>
    </citation>
    <scope>NUCLEOTIDE SEQUENCE [LARGE SCALE GENOMIC DNA]</scope>
    <source>
        <strain evidence="3 4">IC177</strain>
    </source>
</reference>
<accession>A0ABX7PMJ9</accession>
<feature type="domain" description="GerMN" evidence="2">
    <location>
        <begin position="132"/>
        <end position="222"/>
    </location>
</feature>
<protein>
    <recommendedName>
        <fullName evidence="2">GerMN domain-containing protein</fullName>
    </recommendedName>
</protein>
<evidence type="ECO:0000313" key="3">
    <source>
        <dbReference type="EMBL" id="QSR27201.1"/>
    </source>
</evidence>